<keyword evidence="4" id="KW-1185">Reference proteome</keyword>
<dbReference type="InterPro" id="IPR032816">
    <property type="entry name" value="VTT_dom"/>
</dbReference>
<sequence>MRDFASEMQAIDFRSAGPCPLAYLTLFVSALVAATLLPMQSEALLAYQLTNPVLSIGLLLGVATLGNVLGSTVNWVCGRFLRQFQGRRWFPVSPAALARAEGRYHRYGRWSLLASWMPVIGDPLTVVAGVMREPLASFLVIVTIAKFARYLVVAGLTLAWL</sequence>
<dbReference type="Pfam" id="PF09335">
    <property type="entry name" value="VTT_dom"/>
    <property type="match status" value="1"/>
</dbReference>
<proteinExistence type="predicted"/>
<evidence type="ECO:0000313" key="4">
    <source>
        <dbReference type="Proteomes" id="UP000030960"/>
    </source>
</evidence>
<keyword evidence="1" id="KW-1133">Transmembrane helix</keyword>
<dbReference type="PANTHER" id="PTHR42709:SF4">
    <property type="entry name" value="INNER MEMBRANE PROTEIN YQAA"/>
    <property type="match status" value="1"/>
</dbReference>
<feature type="transmembrane region" description="Helical" evidence="1">
    <location>
        <begin position="137"/>
        <end position="160"/>
    </location>
</feature>
<evidence type="ECO:0000259" key="2">
    <source>
        <dbReference type="Pfam" id="PF09335"/>
    </source>
</evidence>
<feature type="transmembrane region" description="Helical" evidence="1">
    <location>
        <begin position="21"/>
        <end position="41"/>
    </location>
</feature>
<dbReference type="Proteomes" id="UP000030960">
    <property type="component" value="Unassembled WGS sequence"/>
</dbReference>
<dbReference type="PATRIC" id="fig|1515334.3.peg.3440"/>
<organism evidence="3 4">
    <name type="scientific">Mameliella alba</name>
    <dbReference type="NCBI Taxonomy" id="561184"/>
    <lineage>
        <taxon>Bacteria</taxon>
        <taxon>Pseudomonadati</taxon>
        <taxon>Pseudomonadota</taxon>
        <taxon>Alphaproteobacteria</taxon>
        <taxon>Rhodobacterales</taxon>
        <taxon>Roseobacteraceae</taxon>
        <taxon>Mameliella</taxon>
    </lineage>
</organism>
<evidence type="ECO:0000256" key="1">
    <source>
        <dbReference type="SAM" id="Phobius"/>
    </source>
</evidence>
<feature type="transmembrane region" description="Helical" evidence="1">
    <location>
        <begin position="53"/>
        <end position="77"/>
    </location>
</feature>
<comment type="caution">
    <text evidence="3">The sequence shown here is derived from an EMBL/GenBank/DDBJ whole genome shotgun (WGS) entry which is preliminary data.</text>
</comment>
<reference evidence="3 4" key="1">
    <citation type="submission" date="2014-10" db="EMBL/GenBank/DDBJ databases">
        <title>Genome sequence of Ponticoccus sp. strain UMTAT08 isolated from clonal culture of toxic dinoflagellate Alexandrium tamiyavanichii.</title>
        <authorList>
            <person name="Gan H.Y."/>
            <person name="Muhd D.-D."/>
            <person name="Mohd Noor M.E."/>
            <person name="Yeong Y.S."/>
            <person name="Usup G."/>
        </authorList>
    </citation>
    <scope>NUCLEOTIDE SEQUENCE [LARGE SCALE GENOMIC DNA]</scope>
    <source>
        <strain evidence="3 4">UMTAT08</strain>
    </source>
</reference>
<dbReference type="EMBL" id="JSUQ01000013">
    <property type="protein sequence ID" value="KHQ52014.1"/>
    <property type="molecule type" value="Genomic_DNA"/>
</dbReference>
<dbReference type="AlphaFoldDB" id="A0A0B3SNN0"/>
<accession>A0A0B3SNN0</accession>
<keyword evidence="1 3" id="KW-0812">Transmembrane</keyword>
<gene>
    <name evidence="3" type="ORF">OA50_03421</name>
</gene>
<evidence type="ECO:0000313" key="3">
    <source>
        <dbReference type="EMBL" id="KHQ52014.1"/>
    </source>
</evidence>
<dbReference type="InterPro" id="IPR051311">
    <property type="entry name" value="DedA_domain"/>
</dbReference>
<feature type="domain" description="VTT" evidence="2">
    <location>
        <begin position="58"/>
        <end position="155"/>
    </location>
</feature>
<protein>
    <submittedName>
        <fullName evidence="3">Transmembrane protein</fullName>
    </submittedName>
</protein>
<name>A0A0B3SNN0_9RHOB</name>
<dbReference type="PANTHER" id="PTHR42709">
    <property type="entry name" value="ALKALINE PHOSPHATASE LIKE PROTEIN"/>
    <property type="match status" value="1"/>
</dbReference>
<keyword evidence="1" id="KW-0472">Membrane</keyword>